<reference evidence="2" key="1">
    <citation type="submission" date="2016-01" db="EMBL/GenBank/DDBJ databases">
        <authorList>
            <person name="Regsiter A."/>
            <person name="william w."/>
        </authorList>
    </citation>
    <scope>NUCLEOTIDE SEQUENCE [LARGE SCALE GENOMIC DNA]</scope>
    <source>
        <strain evidence="2">CFBP 6623</strain>
    </source>
</reference>
<proteinExistence type="predicted"/>
<dbReference type="EMBL" id="FBWK01000050">
    <property type="protein sequence ID" value="CUX56259.1"/>
    <property type="molecule type" value="Genomic_DNA"/>
</dbReference>
<dbReference type="AlphaFoldDB" id="A0A1S7RRI0"/>
<gene>
    <name evidence="1" type="ORF">AGR3A_Lc140250</name>
</gene>
<organism evidence="1 2">
    <name type="scientific">Agrobacterium tomkonis CFBP 6623</name>
    <dbReference type="NCBI Taxonomy" id="1183432"/>
    <lineage>
        <taxon>Bacteria</taxon>
        <taxon>Pseudomonadati</taxon>
        <taxon>Pseudomonadota</taxon>
        <taxon>Alphaproteobacteria</taxon>
        <taxon>Hyphomicrobiales</taxon>
        <taxon>Rhizobiaceae</taxon>
        <taxon>Rhizobium/Agrobacterium group</taxon>
        <taxon>Agrobacterium</taxon>
        <taxon>Agrobacterium tumefaciens complex</taxon>
    </lineage>
</organism>
<name>A0A1S7RRI0_9HYPH</name>
<keyword evidence="2" id="KW-1185">Reference proteome</keyword>
<evidence type="ECO:0000313" key="2">
    <source>
        <dbReference type="Proteomes" id="UP000191988"/>
    </source>
</evidence>
<dbReference type="Proteomes" id="UP000191988">
    <property type="component" value="Unassembled WGS sequence"/>
</dbReference>
<accession>A0A1S7RRI0</accession>
<protein>
    <submittedName>
        <fullName evidence="1">Uncharacterized protein</fullName>
    </submittedName>
</protein>
<sequence length="110" mass="11631">MRIRVPSVAAALIAPAINRSGPRATSVSGKGVFPGPGSIKAEHSSSEFSIAMNDVATRCWPQAAHRRIYEPKWTTDSVSSNPHAVQASMVFIAKHIPSASDGAPTTPRPK</sequence>
<evidence type="ECO:0000313" key="1">
    <source>
        <dbReference type="EMBL" id="CUX56259.1"/>
    </source>
</evidence>